<dbReference type="CDD" id="cd00761">
    <property type="entry name" value="Glyco_tranf_GTA_type"/>
    <property type="match status" value="1"/>
</dbReference>
<keyword evidence="3" id="KW-1185">Reference proteome</keyword>
<dbReference type="PANTHER" id="PTHR22916">
    <property type="entry name" value="GLYCOSYLTRANSFERASE"/>
    <property type="match status" value="1"/>
</dbReference>
<evidence type="ECO:0000259" key="1">
    <source>
        <dbReference type="Pfam" id="PF00535"/>
    </source>
</evidence>
<dbReference type="Proteomes" id="UP001163714">
    <property type="component" value="Unassembled WGS sequence"/>
</dbReference>
<dbReference type="Pfam" id="PF00535">
    <property type="entry name" value="Glycos_transf_2"/>
    <property type="match status" value="1"/>
</dbReference>
<name>A0ABT3IBQ9_9GAMM</name>
<accession>A0ABT3IBQ9</accession>
<evidence type="ECO:0000313" key="3">
    <source>
        <dbReference type="Proteomes" id="UP001163714"/>
    </source>
</evidence>
<comment type="caution">
    <text evidence="2">The sequence shown here is derived from an EMBL/GenBank/DDBJ whole genome shotgun (WGS) entry which is preliminary data.</text>
</comment>
<dbReference type="RefSeq" id="WP_264727429.1">
    <property type="nucleotide sequence ID" value="NZ_JAPDMX010000028.1"/>
</dbReference>
<feature type="domain" description="Glycosyltransferase 2-like" evidence="1">
    <location>
        <begin position="1"/>
        <end position="125"/>
    </location>
</feature>
<dbReference type="Gene3D" id="3.90.550.10">
    <property type="entry name" value="Spore Coat Polysaccharide Biosynthesis Protein SpsA, Chain A"/>
    <property type="match status" value="1"/>
</dbReference>
<dbReference type="PANTHER" id="PTHR22916:SF3">
    <property type="entry name" value="UDP-GLCNAC:BETAGAL BETA-1,3-N-ACETYLGLUCOSAMINYLTRANSFERASE-LIKE PROTEIN 1"/>
    <property type="match status" value="1"/>
</dbReference>
<dbReference type="SUPFAM" id="SSF53448">
    <property type="entry name" value="Nucleotide-diphospho-sugar transferases"/>
    <property type="match status" value="1"/>
</dbReference>
<dbReference type="InterPro" id="IPR029044">
    <property type="entry name" value="Nucleotide-diphossugar_trans"/>
</dbReference>
<organism evidence="2 3">
    <name type="scientific">Shewanella subflava</name>
    <dbReference type="NCBI Taxonomy" id="2986476"/>
    <lineage>
        <taxon>Bacteria</taxon>
        <taxon>Pseudomonadati</taxon>
        <taxon>Pseudomonadota</taxon>
        <taxon>Gammaproteobacteria</taxon>
        <taxon>Alteromonadales</taxon>
        <taxon>Shewanellaceae</taxon>
        <taxon>Shewanella</taxon>
    </lineage>
</organism>
<evidence type="ECO:0000313" key="2">
    <source>
        <dbReference type="EMBL" id="MCW3173489.1"/>
    </source>
</evidence>
<reference evidence="2" key="1">
    <citation type="submission" date="2022-10" db="EMBL/GenBank/DDBJ databases">
        <title>Shewanella flava sp. nov, isolated from the estuary of the Fenhe River into the Yellow River.</title>
        <authorList>
            <person name="Li Y."/>
        </authorList>
    </citation>
    <scope>NUCLEOTIDE SEQUENCE</scope>
    <source>
        <strain evidence="2">FYR11-62</strain>
    </source>
</reference>
<dbReference type="InterPro" id="IPR001173">
    <property type="entry name" value="Glyco_trans_2-like"/>
</dbReference>
<sequence length="239" mass="27352">MPAYNSEDTILDSIKSVCEQTYVNWELIVVDDKSSDKTLEVVSNFKDSRIKTISFSKNTGSPAIPRNIGIEQSKGEYLAFLDSDDIWYSKKLEIQIEFMVSSGSLFSCTGYDIANSDLVPISSYTPPAKVSYRQLLLNNSVGCLTAVVHRRLVADMRFPVCGHEDFSFWLKLIKESKSVEGLPQKLACYRLMKGSVSSNKKKLVGYFWNIYRNEEALSRTVSLYYCIRYLINVLWFKYK</sequence>
<dbReference type="EMBL" id="JAPDMX010000028">
    <property type="protein sequence ID" value="MCW3173489.1"/>
    <property type="molecule type" value="Genomic_DNA"/>
</dbReference>
<protein>
    <submittedName>
        <fullName evidence="2">Glycosyltransferase</fullName>
    </submittedName>
</protein>
<gene>
    <name evidence="2" type="ORF">OHT75_13460</name>
</gene>
<proteinExistence type="predicted"/>